<organism evidence="1 2">
    <name type="scientific">Pedobacter punctiformis</name>
    <dbReference type="NCBI Taxonomy" id="3004097"/>
    <lineage>
        <taxon>Bacteria</taxon>
        <taxon>Pseudomonadati</taxon>
        <taxon>Bacteroidota</taxon>
        <taxon>Sphingobacteriia</taxon>
        <taxon>Sphingobacteriales</taxon>
        <taxon>Sphingobacteriaceae</taxon>
        <taxon>Pedobacter</taxon>
    </lineage>
</organism>
<dbReference type="SUPFAM" id="SSF51206">
    <property type="entry name" value="cAMP-binding domain-like"/>
    <property type="match status" value="1"/>
</dbReference>
<evidence type="ECO:0000313" key="1">
    <source>
        <dbReference type="EMBL" id="MCZ4244059.1"/>
    </source>
</evidence>
<name>A0ABT4L805_9SPHI</name>
<dbReference type="Proteomes" id="UP001144347">
    <property type="component" value="Unassembled WGS sequence"/>
</dbReference>
<dbReference type="Gene3D" id="2.60.120.10">
    <property type="entry name" value="Jelly Rolls"/>
    <property type="match status" value="1"/>
</dbReference>
<sequence>MNPEKNYSKDKWAIYNGFSPVITAFKSFHALSPEIEHIINTQTFPVIFKKNKFISSPIHRNKYIFLIVKGLVRGYMKNGADEVTTWISRENELVGNIRNLMDEESESEEYVQAIEEVIAIAVPHTMTRQLYDNFEIANYVGRQITELYYLQACERAFISRLQSAERKYLRFIKSYPDLVNRVPVKYIASFLGMRVETLSRLRSKLDQ</sequence>
<comment type="caution">
    <text evidence="1">The sequence shown here is derived from an EMBL/GenBank/DDBJ whole genome shotgun (WGS) entry which is preliminary data.</text>
</comment>
<dbReference type="EMBL" id="JAPWGM010000002">
    <property type="protein sequence ID" value="MCZ4244059.1"/>
    <property type="molecule type" value="Genomic_DNA"/>
</dbReference>
<protein>
    <submittedName>
        <fullName evidence="1">Crp/Fnr family transcriptional regulator</fullName>
    </submittedName>
</protein>
<reference evidence="1" key="1">
    <citation type="submission" date="2022-12" db="EMBL/GenBank/DDBJ databases">
        <title>Genome sequence of HCMS5-2.</title>
        <authorList>
            <person name="Woo H."/>
        </authorList>
    </citation>
    <scope>NUCLEOTIDE SEQUENCE</scope>
    <source>
        <strain evidence="1">HCMS5-2</strain>
    </source>
</reference>
<accession>A0ABT4L805</accession>
<dbReference type="InterPro" id="IPR014710">
    <property type="entry name" value="RmlC-like_jellyroll"/>
</dbReference>
<proteinExistence type="predicted"/>
<dbReference type="InterPro" id="IPR018490">
    <property type="entry name" value="cNMP-bd_dom_sf"/>
</dbReference>
<dbReference type="RefSeq" id="WP_269427124.1">
    <property type="nucleotide sequence ID" value="NZ_JAPWGM010000002.1"/>
</dbReference>
<keyword evidence="2" id="KW-1185">Reference proteome</keyword>
<evidence type="ECO:0000313" key="2">
    <source>
        <dbReference type="Proteomes" id="UP001144347"/>
    </source>
</evidence>
<gene>
    <name evidence="1" type="ORF">O0955_08575</name>
</gene>